<dbReference type="NCBIfam" id="TIGR04131">
    <property type="entry name" value="Bac_Flav_CTERM"/>
    <property type="match status" value="1"/>
</dbReference>
<keyword evidence="2" id="KW-1185">Reference proteome</keyword>
<dbReference type="Pfam" id="PF13573">
    <property type="entry name" value="SprB"/>
    <property type="match status" value="1"/>
</dbReference>
<dbReference type="Gene3D" id="2.60.40.740">
    <property type="match status" value="1"/>
</dbReference>
<proteinExistence type="predicted"/>
<dbReference type="InterPro" id="IPR026341">
    <property type="entry name" value="T9SS_type_B"/>
</dbReference>
<name>A0ABU7I6A6_9SPHI</name>
<dbReference type="Pfam" id="PF13585">
    <property type="entry name" value="CHU_C"/>
    <property type="match status" value="1"/>
</dbReference>
<evidence type="ECO:0000313" key="2">
    <source>
        <dbReference type="Proteomes" id="UP001336835"/>
    </source>
</evidence>
<sequence>MGSTSHAEIFTVLNNNDSGPNSFREALTKAAANGNSEIDYIYFNIPGNTLAEHTIKLLTDLPSITTDLVIDGSTQPGIDASINGAKIILDGSNFAYQFFSDQSVLKVSEVNIFEMYGMVIKNFFTTFIGSITGPRGIYFTRNTKKAIIGAVGKGNVFYNAAGITTNFDHPTDKGSIQSLTLTNNFFGILEDGVNIATVLGTSSHIYRSTEVKIGGETPMEGNLIYGLFELYPAGYLEALMQNTNITVKNNIFTANKNEERPNVTVAKNSIYTTFGLAQNMNHPASSKLAITDNVFGSALTLSGFDNADILISRNFFGTSRDLTKKLPVQAQLLNLNSINGRVMVGGIATQEGNIFTNANDDLPFLKLYPGAVWSQSSNTIELSHNSFLCNPSIPFLYANTGPFDKALEVFLDDVTPSTVSGRSKPGARIELFYSDPECTNCQPKRYFATVIADPSGNWKYTGTIEIGYSILASATINQMTSEFSDPRIYMINAAGKTFKITHQTCDNPNGKIEGAFTVNAKSIEWVNEAGQVVGTSLNLVNIPAGKYRIKALQFGCIVYSEWVVVEDQRPALAFTATPNIVHPSCGNLGSILNLFPNYYKDFSWLDANGRIVGKDRELKNVPAGSYTLHLVGLTDCEKDFGPYVINNVSGPNADLSNMALSNTTCAANIGSIKGILASGTGNLTYKWTDRTNAIVATSLDLENIGAGSYRLEIKDESACPPLILGPYDISEDGAIVLNESQAVFKASACSSATGYVKGILVSGATSYTWFDKAGNQVSFSRELENIKPGEYKLVASNGLGCTKESKYYIITESQPRVFPDYNITVVNASCNLNNGSLSINLGTGIVPASMKWVNETNQTVGTTATINNLATGLYKLYLKDENGCEVLYKSSTINRIAPLAINEGAINIASDLCGQGIGAINNIIVTGGQAPYQYSWKNQDQQQIGTTPNLSNLSAGSYTLSVTDALNCEVKTLQVVIQNQSSSLETPIVDPISICAPTKVNIAVKNVVKDGTYRLYSSLQSTQPIAEQKNGVFQIDVATNSSFYVTQFLGNCESAKGIINIELNGAELKIPSSFSPNGDGVNDLWSIAGLDKYPWAQVKIFNRLGAKVFEYTGSALKFDGKYNGSKLPPGVYYYVISLSENCRQLSGSLLIL</sequence>
<dbReference type="EMBL" id="JAZDQT010000001">
    <property type="protein sequence ID" value="MEE1945003.1"/>
    <property type="molecule type" value="Genomic_DNA"/>
</dbReference>
<accession>A0ABU7I6A6</accession>
<comment type="caution">
    <text evidence="1">The sequence shown here is derived from an EMBL/GenBank/DDBJ whole genome shotgun (WGS) entry which is preliminary data.</text>
</comment>
<protein>
    <submittedName>
        <fullName evidence="1">Gliding motility-associated C-terminal domain-containing protein</fullName>
    </submittedName>
</protein>
<dbReference type="RefSeq" id="WP_330107357.1">
    <property type="nucleotide sequence ID" value="NZ_JAZDQT010000001.1"/>
</dbReference>
<dbReference type="InterPro" id="IPR025667">
    <property type="entry name" value="SprB_repeat"/>
</dbReference>
<dbReference type="Proteomes" id="UP001336835">
    <property type="component" value="Unassembled WGS sequence"/>
</dbReference>
<evidence type="ECO:0000313" key="1">
    <source>
        <dbReference type="EMBL" id="MEE1945003.1"/>
    </source>
</evidence>
<gene>
    <name evidence="1" type="ORF">VRU48_07790</name>
</gene>
<organism evidence="1 2">
    <name type="scientific">Pedobacter albus</name>
    <dbReference type="NCBI Taxonomy" id="3113905"/>
    <lineage>
        <taxon>Bacteria</taxon>
        <taxon>Pseudomonadati</taxon>
        <taxon>Bacteroidota</taxon>
        <taxon>Sphingobacteriia</taxon>
        <taxon>Sphingobacteriales</taxon>
        <taxon>Sphingobacteriaceae</taxon>
        <taxon>Pedobacter</taxon>
    </lineage>
</organism>
<reference evidence="1 2" key="1">
    <citation type="submission" date="2024-01" db="EMBL/GenBank/DDBJ databases">
        <title>Pedobacter sp. nov., isolated from fresh soil.</title>
        <authorList>
            <person name="Le N.T.T."/>
        </authorList>
    </citation>
    <scope>NUCLEOTIDE SEQUENCE [LARGE SCALE GENOMIC DNA]</scope>
    <source>
        <strain evidence="1 2">KR3-3</strain>
    </source>
</reference>